<sequence length="91" mass="10129">SEPQFLLLIDSDFSVLGWYSASPSQKSGVNYAGTPATPKVVFCDIVVSIFNSECSDLEIELKLPDRICWRIGSFQNKIVFIGGWKEGRDNP</sequence>
<dbReference type="AlphaFoldDB" id="A0A564YLF7"/>
<organism evidence="1 2">
    <name type="scientific">Hymenolepis diminuta</name>
    <name type="common">Rat tapeworm</name>
    <dbReference type="NCBI Taxonomy" id="6216"/>
    <lineage>
        <taxon>Eukaryota</taxon>
        <taxon>Metazoa</taxon>
        <taxon>Spiralia</taxon>
        <taxon>Lophotrochozoa</taxon>
        <taxon>Platyhelminthes</taxon>
        <taxon>Cestoda</taxon>
        <taxon>Eucestoda</taxon>
        <taxon>Cyclophyllidea</taxon>
        <taxon>Hymenolepididae</taxon>
        <taxon>Hymenolepis</taxon>
    </lineage>
</organism>
<gene>
    <name evidence="1" type="ORF">WMSIL1_LOCUS7556</name>
</gene>
<keyword evidence="2" id="KW-1185">Reference proteome</keyword>
<dbReference type="EMBL" id="CABIJS010000277">
    <property type="protein sequence ID" value="VUZ48117.1"/>
    <property type="molecule type" value="Genomic_DNA"/>
</dbReference>
<accession>A0A564YLF7</accession>
<name>A0A564YLF7_HYMDI</name>
<evidence type="ECO:0000313" key="2">
    <source>
        <dbReference type="Proteomes" id="UP000321570"/>
    </source>
</evidence>
<protein>
    <submittedName>
        <fullName evidence="1">Uncharacterized protein</fullName>
    </submittedName>
</protein>
<reference evidence="1 2" key="1">
    <citation type="submission" date="2019-07" db="EMBL/GenBank/DDBJ databases">
        <authorList>
            <person name="Jastrzebski P J."/>
            <person name="Paukszto L."/>
            <person name="Jastrzebski P J."/>
        </authorList>
    </citation>
    <scope>NUCLEOTIDE SEQUENCE [LARGE SCALE GENOMIC DNA]</scope>
    <source>
        <strain evidence="1 2">WMS-il1</strain>
    </source>
</reference>
<dbReference type="Proteomes" id="UP000321570">
    <property type="component" value="Unassembled WGS sequence"/>
</dbReference>
<feature type="non-terminal residue" evidence="1">
    <location>
        <position position="1"/>
    </location>
</feature>
<evidence type="ECO:0000313" key="1">
    <source>
        <dbReference type="EMBL" id="VUZ48117.1"/>
    </source>
</evidence>
<proteinExistence type="predicted"/>